<comment type="caution">
    <text evidence="2">The sequence shown here is derived from an EMBL/GenBank/DDBJ whole genome shotgun (WGS) entry which is preliminary data.</text>
</comment>
<keyword evidence="3" id="KW-1185">Reference proteome</keyword>
<dbReference type="EMBL" id="AKGD01000001">
    <property type="protein sequence ID" value="EIT70180.1"/>
    <property type="molecule type" value="Genomic_DNA"/>
</dbReference>
<gene>
    <name evidence="1" type="ORF">WQQ_01300</name>
    <name evidence="2" type="ORF">WQQ_03170</name>
</gene>
<dbReference type="RefSeq" id="WP_007183276.1">
    <property type="nucleotide sequence ID" value="NZ_AKGD01000001.1"/>
</dbReference>
<dbReference type="Proteomes" id="UP000003704">
    <property type="component" value="Unassembled WGS sequence"/>
</dbReference>
<evidence type="ECO:0000313" key="2">
    <source>
        <dbReference type="EMBL" id="EIT70180.1"/>
    </source>
</evidence>
<reference evidence="2 3" key="1">
    <citation type="journal article" date="2012" name="J. Bacteriol.">
        <title>Genome Sequence of n-Alkane-Degrading Hydrocarboniphaga effusa Strain AP103T (ATCC BAA-332T).</title>
        <authorList>
            <person name="Chang H.K."/>
            <person name="Zylstra G.J."/>
            <person name="Chae J.C."/>
        </authorList>
    </citation>
    <scope>NUCLEOTIDE SEQUENCE [LARGE SCALE GENOMIC DNA]</scope>
    <source>
        <strain evidence="2 3">AP103</strain>
    </source>
</reference>
<evidence type="ECO:0000313" key="3">
    <source>
        <dbReference type="Proteomes" id="UP000003704"/>
    </source>
</evidence>
<accession>I8T8A1</accession>
<proteinExistence type="predicted"/>
<dbReference type="AlphaFoldDB" id="I8T8A1"/>
<protein>
    <submittedName>
        <fullName evidence="2">Uncharacterized protein</fullName>
    </submittedName>
</protein>
<sequence length="56" mass="6621">MDDDVKQLLKQIAEQTKRQNELLENIADDVRFFREERERAIAAMTRPPQFGMLTRG</sequence>
<evidence type="ECO:0000313" key="1">
    <source>
        <dbReference type="EMBL" id="EIT69993.1"/>
    </source>
</evidence>
<organism evidence="2 3">
    <name type="scientific">Hydrocarboniphaga effusa AP103</name>
    <dbReference type="NCBI Taxonomy" id="1172194"/>
    <lineage>
        <taxon>Bacteria</taxon>
        <taxon>Pseudomonadati</taxon>
        <taxon>Pseudomonadota</taxon>
        <taxon>Gammaproteobacteria</taxon>
        <taxon>Nevskiales</taxon>
        <taxon>Nevskiaceae</taxon>
        <taxon>Hydrocarboniphaga</taxon>
    </lineage>
</organism>
<dbReference type="EMBL" id="AKGD01000001">
    <property type="protein sequence ID" value="EIT69993.1"/>
    <property type="molecule type" value="Genomic_DNA"/>
</dbReference>
<reference evidence="2" key="2">
    <citation type="submission" date="2012-05" db="EMBL/GenBank/DDBJ databases">
        <authorList>
            <person name="Park J.-H."/>
            <person name="Zylstra G.J."/>
            <person name="Chae J.-C."/>
        </authorList>
    </citation>
    <scope>NUCLEOTIDE SEQUENCE</scope>
    <source>
        <strain evidence="2">AP103</strain>
    </source>
</reference>
<name>I8T8A1_9GAMM</name>